<organism evidence="2">
    <name type="scientific">Tanacetum cinerariifolium</name>
    <name type="common">Dalmatian daisy</name>
    <name type="synonym">Chrysanthemum cinerariifolium</name>
    <dbReference type="NCBI Taxonomy" id="118510"/>
    <lineage>
        <taxon>Eukaryota</taxon>
        <taxon>Viridiplantae</taxon>
        <taxon>Streptophyta</taxon>
        <taxon>Embryophyta</taxon>
        <taxon>Tracheophyta</taxon>
        <taxon>Spermatophyta</taxon>
        <taxon>Magnoliopsida</taxon>
        <taxon>eudicotyledons</taxon>
        <taxon>Gunneridae</taxon>
        <taxon>Pentapetalae</taxon>
        <taxon>asterids</taxon>
        <taxon>campanulids</taxon>
        <taxon>Asterales</taxon>
        <taxon>Asteraceae</taxon>
        <taxon>Asteroideae</taxon>
        <taxon>Anthemideae</taxon>
        <taxon>Anthemidinae</taxon>
        <taxon>Tanacetum</taxon>
    </lineage>
</organism>
<proteinExistence type="predicted"/>
<feature type="compositionally biased region" description="Basic and acidic residues" evidence="1">
    <location>
        <begin position="342"/>
        <end position="362"/>
    </location>
</feature>
<feature type="compositionally biased region" description="Polar residues" evidence="1">
    <location>
        <begin position="224"/>
        <end position="239"/>
    </location>
</feature>
<feature type="region of interest" description="Disordered" evidence="1">
    <location>
        <begin position="110"/>
        <end position="377"/>
    </location>
</feature>
<dbReference type="AlphaFoldDB" id="A0A699L4Z9"/>
<feature type="compositionally biased region" description="Basic and acidic residues" evidence="1">
    <location>
        <begin position="308"/>
        <end position="323"/>
    </location>
</feature>
<gene>
    <name evidence="2" type="ORF">Tci_697002</name>
</gene>
<name>A0A699L4Z9_TANCI</name>
<evidence type="ECO:0000313" key="2">
    <source>
        <dbReference type="EMBL" id="GFB25031.1"/>
    </source>
</evidence>
<comment type="caution">
    <text evidence="2">The sequence shown here is derived from an EMBL/GenBank/DDBJ whole genome shotgun (WGS) entry which is preliminary data.</text>
</comment>
<dbReference type="EMBL" id="BKCJ010585213">
    <property type="protein sequence ID" value="GFB25031.1"/>
    <property type="molecule type" value="Genomic_DNA"/>
</dbReference>
<sequence length="518" mass="57749">IQSKESTLQVVYDVLCRSPFFKAFLVTIDVPEIYMQEFWATSYVHQHSIRFKMDTRKNIVDLEAFREMLHISPRVPGQSFDELPFEEEILDFLWNTNAYKEYYACATREAAPKPKASARRKRGGSKTSGTPRLIRSIMLVPLERQHQSQRRVPKGKKGGSDSSTTPPTVVASPRPITTVAAAPRLTAATKGKQPARATSPTDPSEVERTEAEQLKIVLRRSRQETYISQHGGSSTNEGTGTKPGVPDVPSDDSEEEISWNSSDDEDVDDQDKGRHDDEGKKNDESDADDDDQDDAEKDDDDDDDNDKEEIAKLDEQEDTKSGEGDVEETESDKESVEEETREEEKESFDPIPRTPEESKDDGNGEEDQGLRVSAKQRLIEEEEADELYRDVDINQGRGLQVSQDIEDFHVTLTLVQPDGQQESSSVSSFVTSMLNPISDAGVESIFTTASYPIEPIQTSTPIMTPSTIATITTSSEAPIPPTTIPSETNQFAEAVSKIPGIVHQYMTYQMTEAIREAV</sequence>
<feature type="compositionally biased region" description="Basic and acidic residues" evidence="1">
    <location>
        <begin position="270"/>
        <end position="284"/>
    </location>
</feature>
<feature type="non-terminal residue" evidence="2">
    <location>
        <position position="1"/>
    </location>
</feature>
<feature type="compositionally biased region" description="Acidic residues" evidence="1">
    <location>
        <begin position="285"/>
        <end position="307"/>
    </location>
</feature>
<evidence type="ECO:0000256" key="1">
    <source>
        <dbReference type="SAM" id="MobiDB-lite"/>
    </source>
</evidence>
<reference evidence="2" key="1">
    <citation type="journal article" date="2019" name="Sci. Rep.">
        <title>Draft genome of Tanacetum cinerariifolium, the natural source of mosquito coil.</title>
        <authorList>
            <person name="Yamashiro T."/>
            <person name="Shiraishi A."/>
            <person name="Satake H."/>
            <person name="Nakayama K."/>
        </authorList>
    </citation>
    <scope>NUCLEOTIDE SEQUENCE</scope>
</reference>
<protein>
    <submittedName>
        <fullName evidence="2">Uncharacterized protein</fullName>
    </submittedName>
</protein>
<feature type="compositionally biased region" description="Acidic residues" evidence="1">
    <location>
        <begin position="249"/>
        <end position="269"/>
    </location>
</feature>
<accession>A0A699L4Z9</accession>
<feature type="compositionally biased region" description="Acidic residues" evidence="1">
    <location>
        <begin position="324"/>
        <end position="341"/>
    </location>
</feature>
<feature type="compositionally biased region" description="Basic residues" evidence="1">
    <location>
        <begin position="147"/>
        <end position="157"/>
    </location>
</feature>